<gene>
    <name evidence="1" type="ORF">MNBD_GAMMA01-1300</name>
</gene>
<keyword evidence="1" id="KW-0808">Transferase</keyword>
<accession>A0A3B0VIS4</accession>
<dbReference type="AlphaFoldDB" id="A0A3B0VIS4"/>
<keyword evidence="1" id="KW-0489">Methyltransferase</keyword>
<dbReference type="EMBL" id="UOEW01000214">
    <property type="protein sequence ID" value="VAW38902.1"/>
    <property type="molecule type" value="Genomic_DNA"/>
</dbReference>
<name>A0A3B0VIS4_9ZZZZ</name>
<dbReference type="InterPro" id="IPR029063">
    <property type="entry name" value="SAM-dependent_MTases_sf"/>
</dbReference>
<reference evidence="1" key="1">
    <citation type="submission" date="2018-06" db="EMBL/GenBank/DDBJ databases">
        <authorList>
            <person name="Zhirakovskaya E."/>
        </authorList>
    </citation>
    <scope>NUCLEOTIDE SEQUENCE</scope>
</reference>
<proteinExistence type="predicted"/>
<protein>
    <submittedName>
        <fullName evidence="1">SAM-dependent methyltransferase</fullName>
    </submittedName>
</protein>
<evidence type="ECO:0000313" key="1">
    <source>
        <dbReference type="EMBL" id="VAW38902.1"/>
    </source>
</evidence>
<dbReference type="SUPFAM" id="SSF53335">
    <property type="entry name" value="S-adenosyl-L-methionine-dependent methyltransferases"/>
    <property type="match status" value="1"/>
</dbReference>
<dbReference type="GO" id="GO:0008168">
    <property type="term" value="F:methyltransferase activity"/>
    <property type="evidence" value="ECO:0007669"/>
    <property type="project" value="UniProtKB-KW"/>
</dbReference>
<dbReference type="GO" id="GO:0032259">
    <property type="term" value="P:methylation"/>
    <property type="evidence" value="ECO:0007669"/>
    <property type="project" value="UniProtKB-KW"/>
</dbReference>
<dbReference type="Gene3D" id="3.40.50.150">
    <property type="entry name" value="Vaccinia Virus protein VP39"/>
    <property type="match status" value="1"/>
</dbReference>
<sequence length="185" mass="21589">MDKKKLGIKIKGETSGQLHGMLDVALTVEKTDRKILDVCCGSRMFWFDKENPEVFFGDIRNENHVLCDGRKLDIKPDMQLDFRKLPFEDNAFKLIVFDPPHLDKLGKNSWMAKKYGMLSKTWQEDIASGFRECFRVLEFGGILIFKWNEVQIKTREVLELSNTRPLFGHLSGKRSDTHWICFMNI</sequence>
<organism evidence="1">
    <name type="scientific">hydrothermal vent metagenome</name>
    <dbReference type="NCBI Taxonomy" id="652676"/>
    <lineage>
        <taxon>unclassified sequences</taxon>
        <taxon>metagenomes</taxon>
        <taxon>ecological metagenomes</taxon>
    </lineage>
</organism>